<dbReference type="PROSITE" id="PS51257">
    <property type="entry name" value="PROKAR_LIPOPROTEIN"/>
    <property type="match status" value="1"/>
</dbReference>
<dbReference type="EMBL" id="CXWD01000020">
    <property type="protein sequence ID" value="CTQ75210.1"/>
    <property type="molecule type" value="Genomic_DNA"/>
</dbReference>
<keyword evidence="2" id="KW-1185">Reference proteome</keyword>
<dbReference type="STRING" id="388408.LAX5112_04147"/>
<gene>
    <name evidence="1" type="ORF">LAX5112_04147</name>
</gene>
<sequence length="173" mass="18306">MPHKTEFPILRILKVVGGLLLIGGLAACQGANPPPAAINTTPVAPSFIQPIDEQQGTTFAFEPFTGAPGNIADELSNEIGQQAALRGLKLVRRVGADATYRVNGYLSATGQPGKGTVFYVFDIVDRSGRRLKRISGAEETGGSTGDPWTGATSTVLTRIAERSVVEISAWLNR</sequence>
<name>A0A0M7ALV5_9HYPH</name>
<evidence type="ECO:0008006" key="3">
    <source>
        <dbReference type="Google" id="ProtNLM"/>
    </source>
</evidence>
<dbReference type="AlphaFoldDB" id="A0A0M7ALV5"/>
<organism evidence="1 2">
    <name type="scientific">Roseibium alexandrii</name>
    <dbReference type="NCBI Taxonomy" id="388408"/>
    <lineage>
        <taxon>Bacteria</taxon>
        <taxon>Pseudomonadati</taxon>
        <taxon>Pseudomonadota</taxon>
        <taxon>Alphaproteobacteria</taxon>
        <taxon>Hyphomicrobiales</taxon>
        <taxon>Stappiaceae</taxon>
        <taxon>Roseibium</taxon>
    </lineage>
</organism>
<proteinExistence type="predicted"/>
<dbReference type="OrthoDB" id="7374881at2"/>
<reference evidence="2" key="1">
    <citation type="submission" date="2015-07" db="EMBL/GenBank/DDBJ databases">
        <authorList>
            <person name="Rodrigo-Torres Lidia"/>
            <person name="Arahal R.David."/>
        </authorList>
    </citation>
    <scope>NUCLEOTIDE SEQUENCE [LARGE SCALE GENOMIC DNA]</scope>
    <source>
        <strain evidence="2">CECT 5112</strain>
    </source>
</reference>
<dbReference type="Proteomes" id="UP000053235">
    <property type="component" value="Unassembled WGS sequence"/>
</dbReference>
<evidence type="ECO:0000313" key="2">
    <source>
        <dbReference type="Proteomes" id="UP000053235"/>
    </source>
</evidence>
<protein>
    <recommendedName>
        <fullName evidence="3">Lipoprotein</fullName>
    </recommendedName>
</protein>
<evidence type="ECO:0000313" key="1">
    <source>
        <dbReference type="EMBL" id="CTQ75210.1"/>
    </source>
</evidence>
<accession>A0A0M7ALV5</accession>
<dbReference type="RefSeq" id="WP_055673400.1">
    <property type="nucleotide sequence ID" value="NZ_CXWD01000020.1"/>
</dbReference>